<dbReference type="OrthoDB" id="430427at2759"/>
<gene>
    <name evidence="2" type="ORF">C1SCF055_LOCUS13817</name>
</gene>
<reference evidence="2" key="1">
    <citation type="submission" date="2022-10" db="EMBL/GenBank/DDBJ databases">
        <authorList>
            <person name="Chen Y."/>
            <person name="Dougan E. K."/>
            <person name="Chan C."/>
            <person name="Rhodes N."/>
            <person name="Thang M."/>
        </authorList>
    </citation>
    <scope>NUCLEOTIDE SEQUENCE</scope>
</reference>
<dbReference type="AlphaFoldDB" id="A0A9P1FSF8"/>
<organism evidence="2">
    <name type="scientific">Cladocopium goreaui</name>
    <dbReference type="NCBI Taxonomy" id="2562237"/>
    <lineage>
        <taxon>Eukaryota</taxon>
        <taxon>Sar</taxon>
        <taxon>Alveolata</taxon>
        <taxon>Dinophyceae</taxon>
        <taxon>Suessiales</taxon>
        <taxon>Symbiodiniaceae</taxon>
        <taxon>Cladocopium</taxon>
    </lineage>
</organism>
<reference evidence="3 4" key="2">
    <citation type="submission" date="2024-05" db="EMBL/GenBank/DDBJ databases">
        <authorList>
            <person name="Chen Y."/>
            <person name="Shah S."/>
            <person name="Dougan E. K."/>
            <person name="Thang M."/>
            <person name="Chan C."/>
        </authorList>
    </citation>
    <scope>NUCLEOTIDE SEQUENCE [LARGE SCALE GENOMIC DNA]</scope>
</reference>
<keyword evidence="1" id="KW-0472">Membrane</keyword>
<dbReference type="EMBL" id="CAMXCT010001085">
    <property type="protein sequence ID" value="CAI3986466.1"/>
    <property type="molecule type" value="Genomic_DNA"/>
</dbReference>
<accession>A0A9P1FSF8</accession>
<dbReference type="Proteomes" id="UP001152797">
    <property type="component" value="Unassembled WGS sequence"/>
</dbReference>
<dbReference type="EMBL" id="CAMXCT030001085">
    <property type="protein sequence ID" value="CAL4773778.1"/>
    <property type="molecule type" value="Genomic_DNA"/>
</dbReference>
<protein>
    <submittedName>
        <fullName evidence="2">Uncharacterized protein</fullName>
    </submittedName>
</protein>
<evidence type="ECO:0000256" key="1">
    <source>
        <dbReference type="SAM" id="Phobius"/>
    </source>
</evidence>
<keyword evidence="1" id="KW-1133">Transmembrane helix</keyword>
<comment type="caution">
    <text evidence="2">The sequence shown here is derived from an EMBL/GenBank/DDBJ whole genome shotgun (WGS) entry which is preliminary data.</text>
</comment>
<keyword evidence="4" id="KW-1185">Reference proteome</keyword>
<keyword evidence="1" id="KW-0812">Transmembrane</keyword>
<feature type="transmembrane region" description="Helical" evidence="1">
    <location>
        <begin position="254"/>
        <end position="274"/>
    </location>
</feature>
<evidence type="ECO:0000313" key="3">
    <source>
        <dbReference type="EMBL" id="CAL4773778.1"/>
    </source>
</evidence>
<proteinExistence type="predicted"/>
<evidence type="ECO:0000313" key="2">
    <source>
        <dbReference type="EMBL" id="CAI3986466.1"/>
    </source>
</evidence>
<evidence type="ECO:0000313" key="4">
    <source>
        <dbReference type="Proteomes" id="UP001152797"/>
    </source>
</evidence>
<name>A0A9P1FSF8_9DINO</name>
<dbReference type="EMBL" id="CAMXCT020001085">
    <property type="protein sequence ID" value="CAL1139841.1"/>
    <property type="molecule type" value="Genomic_DNA"/>
</dbReference>
<sequence length="300" mass="32529">MPGIDRLLVQSDSEDCFEKLGRFGCLDGAPFREMSWFQIGLKLPGGQEADNSTGPPMSFQWNEGPGFVPHVEGALVQSARAVAWSPAHSLIFRSVFPGSRGNLSVIARAVVEVTEVASEDRLDDKETLGDLGAVRCPRDPGISVPPIPTAKIYVCDASGTLISTLMPGQKALIESPTGVAHFRSMWELSGWAAEVGKQYFEEARQSGTSSFQAGTVHVAIRAVRGNHHFFVVAASQRNAFADPSMELICSAAQGIVVSPYPAVAIVLVLCFILIQINARCSVELLWPPLKLWIFKGYTLW</sequence>